<proteinExistence type="predicted"/>
<evidence type="ECO:0000313" key="1">
    <source>
        <dbReference type="EMBL" id="MDM8562377.1"/>
    </source>
</evidence>
<gene>
    <name evidence="1" type="ORF">QUF54_03390</name>
</gene>
<protein>
    <submittedName>
        <fullName evidence="1">Uncharacterized protein</fullName>
    </submittedName>
</protein>
<comment type="caution">
    <text evidence="1">The sequence shown here is derived from an EMBL/GenBank/DDBJ whole genome shotgun (WGS) entry which is preliminary data.</text>
</comment>
<keyword evidence="2" id="KW-1185">Reference proteome</keyword>
<dbReference type="EMBL" id="JAUCGM010000131">
    <property type="protein sequence ID" value="MDM8562377.1"/>
    <property type="molecule type" value="Genomic_DNA"/>
</dbReference>
<organism evidence="1 2">
    <name type="scientific">Candidatus Marithioploca araucensis</name>
    <dbReference type="NCBI Taxonomy" id="70273"/>
    <lineage>
        <taxon>Bacteria</taxon>
        <taxon>Pseudomonadati</taxon>
        <taxon>Pseudomonadota</taxon>
        <taxon>Gammaproteobacteria</taxon>
        <taxon>Thiotrichales</taxon>
        <taxon>Thiotrichaceae</taxon>
        <taxon>Candidatus Marithioploca</taxon>
    </lineage>
</organism>
<sequence length="269" mass="30464">TWSDSLTYQKARSDTTTTTIPAPVIAQPGKPVAAYRVHSKFQLDRADGSKVGDEATANKPNSFVFVEYKQVEQADYKRTVVFIYGKTSSGQDMFIRGGIDHDYANSELNKNCSTSNYNCAIPIRHLNLKNTTSNPWKTGDAYLDWYGKESDQNEKSHGLFAVGTPLDWTTNQWSADWGEKRTIAVHGFGEEPLNKYGPHYWMLDIEMDCSKTVKGWFELKSYISNGPQWEGDIKQSGTPYSSNNHFGKCGYVNVFKRNHNEPVKMFPAR</sequence>
<evidence type="ECO:0000313" key="2">
    <source>
        <dbReference type="Proteomes" id="UP001171945"/>
    </source>
</evidence>
<accession>A0ABT7VRS6</accession>
<reference evidence="1" key="1">
    <citation type="submission" date="2023-06" db="EMBL/GenBank/DDBJ databases">
        <title>Uncultivated large filamentous bacteria from sulfidic sediments reveal new species and different genomic features in energy metabolism and defense.</title>
        <authorList>
            <person name="Fonseca A."/>
        </authorList>
    </citation>
    <scope>NUCLEOTIDE SEQUENCE</scope>
    <source>
        <strain evidence="1">HSG4</strain>
    </source>
</reference>
<feature type="non-terminal residue" evidence="1">
    <location>
        <position position="1"/>
    </location>
</feature>
<name>A0ABT7VRS6_9GAMM</name>
<dbReference type="Proteomes" id="UP001171945">
    <property type="component" value="Unassembled WGS sequence"/>
</dbReference>